<comment type="caution">
    <text evidence="5">The sequence shown here is derived from an EMBL/GenBank/DDBJ whole genome shotgun (WGS) entry which is preliminary data.</text>
</comment>
<evidence type="ECO:0000313" key="6">
    <source>
        <dbReference type="Proteomes" id="UP000551758"/>
    </source>
</evidence>
<keyword evidence="6" id="KW-1185">Reference proteome</keyword>
<evidence type="ECO:0000256" key="4">
    <source>
        <dbReference type="SAM" id="MobiDB-lite"/>
    </source>
</evidence>
<protein>
    <submittedName>
        <fullName evidence="5">Uncharacterized protein</fullName>
    </submittedName>
</protein>
<evidence type="ECO:0000256" key="2">
    <source>
        <dbReference type="ARBA" id="ARBA00023134"/>
    </source>
</evidence>
<dbReference type="PRINTS" id="PR00449">
    <property type="entry name" value="RASTRNSFRMNG"/>
</dbReference>
<dbReference type="SMART" id="SM00176">
    <property type="entry name" value="RAN"/>
    <property type="match status" value="1"/>
</dbReference>
<gene>
    <name evidence="5" type="ORF">HPG69_004010</name>
</gene>
<dbReference type="EMBL" id="JACDTQ010003814">
    <property type="protein sequence ID" value="KAF5912340.1"/>
    <property type="molecule type" value="Genomic_DNA"/>
</dbReference>
<dbReference type="PROSITE" id="PS51420">
    <property type="entry name" value="RHO"/>
    <property type="match status" value="1"/>
</dbReference>
<organism evidence="5 6">
    <name type="scientific">Diceros bicornis minor</name>
    <name type="common">South-central black rhinoceros</name>
    <dbReference type="NCBI Taxonomy" id="77932"/>
    <lineage>
        <taxon>Eukaryota</taxon>
        <taxon>Metazoa</taxon>
        <taxon>Chordata</taxon>
        <taxon>Craniata</taxon>
        <taxon>Vertebrata</taxon>
        <taxon>Euteleostomi</taxon>
        <taxon>Mammalia</taxon>
        <taxon>Eutheria</taxon>
        <taxon>Laurasiatheria</taxon>
        <taxon>Perissodactyla</taxon>
        <taxon>Rhinocerotidae</taxon>
        <taxon>Diceros</taxon>
    </lineage>
</organism>
<dbReference type="GO" id="GO:0005525">
    <property type="term" value="F:GTP binding"/>
    <property type="evidence" value="ECO:0007669"/>
    <property type="project" value="UniProtKB-KW"/>
</dbReference>
<dbReference type="AlphaFoldDB" id="A0A7J7E916"/>
<dbReference type="PROSITE" id="PS51421">
    <property type="entry name" value="RAS"/>
    <property type="match status" value="1"/>
</dbReference>
<evidence type="ECO:0000256" key="3">
    <source>
        <dbReference type="SAM" id="Coils"/>
    </source>
</evidence>
<name>A0A7J7E916_DICBM</name>
<dbReference type="FunFam" id="3.40.50.300:FF:001822">
    <property type="entry name" value="RAB family"/>
    <property type="match status" value="1"/>
</dbReference>
<dbReference type="Pfam" id="PF00071">
    <property type="entry name" value="Ras"/>
    <property type="match status" value="1"/>
</dbReference>
<dbReference type="SMART" id="SM00177">
    <property type="entry name" value="ARF"/>
    <property type="match status" value="1"/>
</dbReference>
<dbReference type="SMART" id="SM00173">
    <property type="entry name" value="RAS"/>
    <property type="match status" value="1"/>
</dbReference>
<dbReference type="SMART" id="SM00174">
    <property type="entry name" value="RHO"/>
    <property type="match status" value="1"/>
</dbReference>
<sequence length="493" mass="56026">MEQQIKSEKEQFLLKDTERFQARSQELEQKLLSKEQELEQLIQKQKWLEGQCTALHNDKHETKAENTKLKLTNQELAQELERTSRELQDAQQQLESLQQEACKLHQEKEMEVYRVTESLQREKSGLLKQLDFLRERNKHLRDEQDICFQKDKAAKANTAAPKASWKQRSGSVIGKYMDGRGILTSQSEEEEEVFGIPRRRSSLGLSGYPLTEEEPGTREPGSGGPLSRALRRIISIEEDPLPQLLDGGFEQPLSKCQEEGEVSDQGMEGPIQRAQPVKLTPASPRGQPVGKEALSKEEGSPSTPDRLFKIVFVGDSAVGKTSFLRRFCEDRFSPGMAATVGIDYHVKTVRVDDSQVALQLWDTAGQERYRSITQQFFRKADGVIVMYDLTARQSFLSVRQWLSSVEEAVGDCIPVLLLGNKIDNEKEREVPRSLGEQLAKENNLIFYECSAYSSHNTKESLLHLARVLKEQEDTVREDTIQVDRPAKKKSCCG</sequence>
<keyword evidence="1" id="KW-0547">Nucleotide-binding</keyword>
<dbReference type="InterPro" id="IPR027417">
    <property type="entry name" value="P-loop_NTPase"/>
</dbReference>
<dbReference type="InterPro" id="IPR005225">
    <property type="entry name" value="Small_GTP-bd"/>
</dbReference>
<dbReference type="PANTHER" id="PTHR47977">
    <property type="entry name" value="RAS-RELATED PROTEIN RAB"/>
    <property type="match status" value="1"/>
</dbReference>
<dbReference type="InterPro" id="IPR001806">
    <property type="entry name" value="Small_GTPase"/>
</dbReference>
<evidence type="ECO:0000313" key="5">
    <source>
        <dbReference type="EMBL" id="KAF5912340.1"/>
    </source>
</evidence>
<dbReference type="InterPro" id="IPR050227">
    <property type="entry name" value="Rab"/>
</dbReference>
<dbReference type="PROSITE" id="PS51419">
    <property type="entry name" value="RAB"/>
    <property type="match status" value="1"/>
</dbReference>
<feature type="coiled-coil region" evidence="3">
    <location>
        <begin position="17"/>
        <end position="143"/>
    </location>
</feature>
<dbReference type="PROSITE" id="PS51417">
    <property type="entry name" value="ARF"/>
    <property type="match status" value="1"/>
</dbReference>
<evidence type="ECO:0000256" key="1">
    <source>
        <dbReference type="ARBA" id="ARBA00022741"/>
    </source>
</evidence>
<dbReference type="CDD" id="cd00154">
    <property type="entry name" value="Rab"/>
    <property type="match status" value="1"/>
</dbReference>
<dbReference type="GO" id="GO:0003924">
    <property type="term" value="F:GTPase activity"/>
    <property type="evidence" value="ECO:0007669"/>
    <property type="project" value="InterPro"/>
</dbReference>
<proteinExistence type="predicted"/>
<dbReference type="NCBIfam" id="TIGR00231">
    <property type="entry name" value="small_GTP"/>
    <property type="match status" value="1"/>
</dbReference>
<dbReference type="Gene3D" id="3.40.50.300">
    <property type="entry name" value="P-loop containing nucleotide triphosphate hydrolases"/>
    <property type="match status" value="1"/>
</dbReference>
<keyword evidence="2" id="KW-0342">GTP-binding</keyword>
<feature type="region of interest" description="Disordered" evidence="4">
    <location>
        <begin position="277"/>
        <end position="302"/>
    </location>
</feature>
<feature type="region of interest" description="Disordered" evidence="4">
    <location>
        <begin position="180"/>
        <end position="226"/>
    </location>
</feature>
<reference evidence="5 6" key="1">
    <citation type="journal article" date="2020" name="Mol. Biol. Evol.">
        <title>Interspecific Gene Flow and the Evolution of Specialization in Black and White Rhinoceros.</title>
        <authorList>
            <person name="Moodley Y."/>
            <person name="Westbury M.V."/>
            <person name="Russo I.M."/>
            <person name="Gopalakrishnan S."/>
            <person name="Rakotoarivelo A."/>
            <person name="Olsen R.A."/>
            <person name="Prost S."/>
            <person name="Tunstall T."/>
            <person name="Ryder O.A."/>
            <person name="Dalen L."/>
            <person name="Bruford M.W."/>
        </authorList>
    </citation>
    <scope>NUCLEOTIDE SEQUENCE [LARGE SCALE GENOMIC DNA]</scope>
    <source>
        <strain evidence="5">SBR-YM</strain>
        <tissue evidence="5">Skin</tissue>
    </source>
</reference>
<dbReference type="SMART" id="SM00175">
    <property type="entry name" value="RAB"/>
    <property type="match status" value="1"/>
</dbReference>
<dbReference type="Proteomes" id="UP000551758">
    <property type="component" value="Unassembled WGS sequence"/>
</dbReference>
<keyword evidence="3" id="KW-0175">Coiled coil</keyword>
<accession>A0A7J7E916</accession>
<dbReference type="SUPFAM" id="SSF52540">
    <property type="entry name" value="P-loop containing nucleoside triphosphate hydrolases"/>
    <property type="match status" value="1"/>
</dbReference>